<feature type="domain" description="Poly-beta-hydroxybutyrate polymerase N-terminal" evidence="5">
    <location>
        <begin position="94"/>
        <end position="265"/>
    </location>
</feature>
<dbReference type="EMBL" id="FQXG01000005">
    <property type="protein sequence ID" value="SHH98036.1"/>
    <property type="molecule type" value="Genomic_DNA"/>
</dbReference>
<organism evidence="6 7">
    <name type="scientific">Ferrimonas marina</name>
    <dbReference type="NCBI Taxonomy" id="299255"/>
    <lineage>
        <taxon>Bacteria</taxon>
        <taxon>Pseudomonadati</taxon>
        <taxon>Pseudomonadota</taxon>
        <taxon>Gammaproteobacteria</taxon>
        <taxon>Alteromonadales</taxon>
        <taxon>Ferrimonadaceae</taxon>
        <taxon>Ferrimonas</taxon>
    </lineage>
</organism>
<dbReference type="GO" id="GO:0016746">
    <property type="term" value="F:acyltransferase activity"/>
    <property type="evidence" value="ECO:0007669"/>
    <property type="project" value="UniProtKB-KW"/>
</dbReference>
<evidence type="ECO:0000259" key="5">
    <source>
        <dbReference type="Pfam" id="PF07167"/>
    </source>
</evidence>
<proteinExistence type="predicted"/>
<dbReference type="Pfam" id="PF07167">
    <property type="entry name" value="PhaC_N"/>
    <property type="match status" value="1"/>
</dbReference>
<dbReference type="GO" id="GO:0005737">
    <property type="term" value="C:cytoplasm"/>
    <property type="evidence" value="ECO:0007669"/>
    <property type="project" value="UniProtKB-SubCell"/>
</dbReference>
<dbReference type="OrthoDB" id="7208816at2"/>
<evidence type="ECO:0000256" key="2">
    <source>
        <dbReference type="ARBA" id="ARBA00022490"/>
    </source>
</evidence>
<evidence type="ECO:0000256" key="1">
    <source>
        <dbReference type="ARBA" id="ARBA00004496"/>
    </source>
</evidence>
<keyword evidence="7" id="KW-1185">Reference proteome</keyword>
<name>A0A1M5XE27_9GAMM</name>
<comment type="subcellular location">
    <subcellularLocation>
        <location evidence="1">Cytoplasm</location>
    </subcellularLocation>
</comment>
<reference evidence="6 7" key="1">
    <citation type="submission" date="2016-11" db="EMBL/GenBank/DDBJ databases">
        <authorList>
            <person name="Jaros S."/>
            <person name="Januszkiewicz K."/>
            <person name="Wedrychowicz H."/>
        </authorList>
    </citation>
    <scope>NUCLEOTIDE SEQUENCE [LARGE SCALE GENOMIC DNA]</scope>
    <source>
        <strain evidence="6 7">DSM 16917</strain>
    </source>
</reference>
<keyword evidence="3" id="KW-0808">Transferase</keyword>
<dbReference type="NCBIfam" id="TIGR01838">
    <property type="entry name" value="PHA_synth_I"/>
    <property type="match status" value="1"/>
</dbReference>
<dbReference type="InterPro" id="IPR029058">
    <property type="entry name" value="AB_hydrolase_fold"/>
</dbReference>
<protein>
    <submittedName>
        <fullName evidence="6">Polyhydroxyalkanoate synthase</fullName>
    </submittedName>
</protein>
<dbReference type="GO" id="GO:0042619">
    <property type="term" value="P:poly-hydroxybutyrate biosynthetic process"/>
    <property type="evidence" value="ECO:0007669"/>
    <property type="project" value="InterPro"/>
</dbReference>
<dbReference type="AlphaFoldDB" id="A0A1M5XE27"/>
<dbReference type="InterPro" id="IPR010941">
    <property type="entry name" value="PhaC_N"/>
</dbReference>
<evidence type="ECO:0000256" key="4">
    <source>
        <dbReference type="ARBA" id="ARBA00023315"/>
    </source>
</evidence>
<keyword evidence="4" id="KW-0012">Acyltransferase</keyword>
<dbReference type="InterPro" id="IPR010963">
    <property type="entry name" value="PHA_synth_I"/>
</dbReference>
<dbReference type="Gene3D" id="3.40.50.1820">
    <property type="entry name" value="alpha/beta hydrolase"/>
    <property type="match status" value="1"/>
</dbReference>
<dbReference type="PANTHER" id="PTHR36837:SF5">
    <property type="entry name" value="POLY-3-HYDROXYBUTYRATE SYNTHASE"/>
    <property type="match status" value="1"/>
</dbReference>
<evidence type="ECO:0000256" key="3">
    <source>
        <dbReference type="ARBA" id="ARBA00022679"/>
    </source>
</evidence>
<evidence type="ECO:0000313" key="6">
    <source>
        <dbReference type="EMBL" id="SHH98036.1"/>
    </source>
</evidence>
<dbReference type="RefSeq" id="WP_067661665.1">
    <property type="nucleotide sequence ID" value="NZ_FQXG01000005.1"/>
</dbReference>
<dbReference type="InterPro" id="IPR051321">
    <property type="entry name" value="PHA/PHB_synthase"/>
</dbReference>
<dbReference type="PANTHER" id="PTHR36837">
    <property type="entry name" value="POLY(3-HYDROXYALKANOATE) POLYMERASE SUBUNIT PHAC"/>
    <property type="match status" value="1"/>
</dbReference>
<sequence length="592" mass="66297">MSSGSYKQLLDSLMHCNEQLLELAKNQGQHTSQAMMQKSLEDVSKAMNEGMKHPENLIEHQVNWWQSQLQLFQNAMLKQAGQEIDPVIQPPKGDRRFRDPQWEDNPWYDYIKQAYLLTAKNLLETVDQFEDLDEESKERLRFFTRQAVNALAPSNFIGSNPELLQLTMESGGDNLVRGLKQMAKDMMRSAGTLNVSMTDESVFTLGEDLASTPGKVVHQSRLYELLQYSPSTETVAKRPILIVPPFVNKYYILDLRPENSLVKYLVDQGHTVLMISWVNPDLSHADVDFEDFVVDGVIDALLAVEKVTGEAEVNAVGYCIGGTALTTALAYMAAKRMKSRVKSATLFTTILDFAQPGELGVFINDAVVTAMEQQNAEQGVMDGRQLAVTFSLLRENNLYWNYYVDGYLKGKSPVAFDLLHWNCDNTNVAGKTHSTMLRRFYLNNELIQPGAFTVRGTKIDLGKITTPTYFVSTVDDHIALWKGNYEGMRQLGGKKTFVLGESGHIAGIINPPGGKYGHYIASGADELNADEWLAQAKHNEGSWWPAWNQWLGSLTKAKPVPARELNEALPDAPGEYVQVRLNSTTAKDEEAI</sequence>
<evidence type="ECO:0000313" key="7">
    <source>
        <dbReference type="Proteomes" id="UP000184268"/>
    </source>
</evidence>
<gene>
    <name evidence="6" type="ORF">SAMN02745129_3467</name>
</gene>
<accession>A0A1M5XE27</accession>
<keyword evidence="2" id="KW-0963">Cytoplasm</keyword>
<dbReference type="Proteomes" id="UP000184268">
    <property type="component" value="Unassembled WGS sequence"/>
</dbReference>
<dbReference type="STRING" id="299255.SAMN02745129_3467"/>
<dbReference type="SUPFAM" id="SSF53474">
    <property type="entry name" value="alpha/beta-Hydrolases"/>
    <property type="match status" value="1"/>
</dbReference>